<reference evidence="1" key="1">
    <citation type="journal article" date="2020" name="mSystems">
        <title>Genome- and Community-Level Interaction Insights into Carbon Utilization and Element Cycling Functions of Hydrothermarchaeota in Hydrothermal Sediment.</title>
        <authorList>
            <person name="Zhou Z."/>
            <person name="Liu Y."/>
            <person name="Xu W."/>
            <person name="Pan J."/>
            <person name="Luo Z.H."/>
            <person name="Li M."/>
        </authorList>
    </citation>
    <scope>NUCLEOTIDE SEQUENCE [LARGE SCALE GENOMIC DNA]</scope>
    <source>
        <strain evidence="1">SpSt-1116</strain>
    </source>
</reference>
<comment type="caution">
    <text evidence="1">The sequence shown here is derived from an EMBL/GenBank/DDBJ whole genome shotgun (WGS) entry which is preliminary data.</text>
</comment>
<gene>
    <name evidence="1" type="ORF">ENM78_04480</name>
</gene>
<dbReference type="AlphaFoldDB" id="A0A7J3ZKR8"/>
<accession>A0A7J3ZKR8</accession>
<evidence type="ECO:0000313" key="1">
    <source>
        <dbReference type="EMBL" id="HHQ80687.1"/>
    </source>
</evidence>
<evidence type="ECO:0008006" key="2">
    <source>
        <dbReference type="Google" id="ProtNLM"/>
    </source>
</evidence>
<sequence>MRWPRKREFMVYYYLFLRCGGEETTIERLTEAVRATFYYNSKTAKSIVRRLVNLGYIVRLDRSRARIRSPDEVLLELLGQYLINRSKQVRELS</sequence>
<name>A0A7J3ZKR8_9CREN</name>
<proteinExistence type="predicted"/>
<organism evidence="1">
    <name type="scientific">Fervidicoccus fontis</name>
    <dbReference type="NCBI Taxonomy" id="683846"/>
    <lineage>
        <taxon>Archaea</taxon>
        <taxon>Thermoproteota</taxon>
        <taxon>Thermoprotei</taxon>
        <taxon>Fervidicoccales</taxon>
        <taxon>Fervidicoccaceae</taxon>
        <taxon>Fervidicoccus</taxon>
    </lineage>
</organism>
<protein>
    <recommendedName>
        <fullName evidence="2">MarR family transcriptional regulator</fullName>
    </recommendedName>
</protein>
<dbReference type="EMBL" id="DRZC01000063">
    <property type="protein sequence ID" value="HHQ80687.1"/>
    <property type="molecule type" value="Genomic_DNA"/>
</dbReference>